<dbReference type="SUPFAM" id="SSF63748">
    <property type="entry name" value="Tudor/PWWP/MBT"/>
    <property type="match status" value="1"/>
</dbReference>
<dbReference type="Gene3D" id="2.30.30.140">
    <property type="match status" value="1"/>
</dbReference>
<proteinExistence type="predicted"/>
<accession>A0AAN8WL84</accession>
<keyword evidence="3" id="KW-1185">Reference proteome</keyword>
<dbReference type="Proteomes" id="UP001381693">
    <property type="component" value="Unassembled WGS sequence"/>
</dbReference>
<dbReference type="EMBL" id="JAXCGZ010019598">
    <property type="protein sequence ID" value="KAK7065951.1"/>
    <property type="molecule type" value="Genomic_DNA"/>
</dbReference>
<feature type="non-terminal residue" evidence="2">
    <location>
        <position position="212"/>
    </location>
</feature>
<dbReference type="InterPro" id="IPR002999">
    <property type="entry name" value="Tudor"/>
</dbReference>
<feature type="domain" description="Tudor" evidence="1">
    <location>
        <begin position="51"/>
        <end position="168"/>
    </location>
</feature>
<sequence>GTIQAINHSTSTIDNIKHILNTLTNHSNAVTPRSFNFSTLTSSIPGVLHEETVKVTHVRSPSLFFVQRSIDLGNIATLNLELMNISNKIHKVKDHVPCIGKTYLNYAVADGSWCRVLVTSLTLDTHRATVQYVDYGWCDTIDTLSLFECPCQYQVDKLPAFALTCSLWQILPSQGDDWDSRAVLMFTEFIQDTELKLLVIECEVQKEKHKYF</sequence>
<dbReference type="Pfam" id="PF00567">
    <property type="entry name" value="TUDOR"/>
    <property type="match status" value="1"/>
</dbReference>
<evidence type="ECO:0000259" key="1">
    <source>
        <dbReference type="Pfam" id="PF00567"/>
    </source>
</evidence>
<protein>
    <recommendedName>
        <fullName evidence="1">Tudor domain-containing protein</fullName>
    </recommendedName>
</protein>
<comment type="caution">
    <text evidence="2">The sequence shown here is derived from an EMBL/GenBank/DDBJ whole genome shotgun (WGS) entry which is preliminary data.</text>
</comment>
<reference evidence="2 3" key="1">
    <citation type="submission" date="2023-11" db="EMBL/GenBank/DDBJ databases">
        <title>Halocaridina rubra genome assembly.</title>
        <authorList>
            <person name="Smith C."/>
        </authorList>
    </citation>
    <scope>NUCLEOTIDE SEQUENCE [LARGE SCALE GENOMIC DNA]</scope>
    <source>
        <strain evidence="2">EP-1</strain>
        <tissue evidence="2">Whole</tissue>
    </source>
</reference>
<dbReference type="AlphaFoldDB" id="A0AAN8WL84"/>
<dbReference type="PANTHER" id="PTHR16442">
    <property type="entry name" value="RING FINGER PROTEIN 17"/>
    <property type="match status" value="1"/>
</dbReference>
<dbReference type="InterPro" id="IPR035437">
    <property type="entry name" value="SNase_OB-fold_sf"/>
</dbReference>
<gene>
    <name evidence="2" type="ORF">SK128_009052</name>
</gene>
<evidence type="ECO:0000313" key="2">
    <source>
        <dbReference type="EMBL" id="KAK7065951.1"/>
    </source>
</evidence>
<dbReference type="PANTHER" id="PTHR16442:SF1">
    <property type="entry name" value="RING FINGER PROTEIN 17"/>
    <property type="match status" value="1"/>
</dbReference>
<dbReference type="GO" id="GO:0005737">
    <property type="term" value="C:cytoplasm"/>
    <property type="evidence" value="ECO:0007669"/>
    <property type="project" value="UniProtKB-ARBA"/>
</dbReference>
<feature type="non-terminal residue" evidence="2">
    <location>
        <position position="1"/>
    </location>
</feature>
<dbReference type="Gene3D" id="2.40.50.90">
    <property type="match status" value="1"/>
</dbReference>
<evidence type="ECO:0000313" key="3">
    <source>
        <dbReference type="Proteomes" id="UP001381693"/>
    </source>
</evidence>
<name>A0AAN8WL84_HALRR</name>
<organism evidence="2 3">
    <name type="scientific">Halocaridina rubra</name>
    <name type="common">Hawaiian red shrimp</name>
    <dbReference type="NCBI Taxonomy" id="373956"/>
    <lineage>
        <taxon>Eukaryota</taxon>
        <taxon>Metazoa</taxon>
        <taxon>Ecdysozoa</taxon>
        <taxon>Arthropoda</taxon>
        <taxon>Crustacea</taxon>
        <taxon>Multicrustacea</taxon>
        <taxon>Malacostraca</taxon>
        <taxon>Eumalacostraca</taxon>
        <taxon>Eucarida</taxon>
        <taxon>Decapoda</taxon>
        <taxon>Pleocyemata</taxon>
        <taxon>Caridea</taxon>
        <taxon>Atyoidea</taxon>
        <taxon>Atyidae</taxon>
        <taxon>Halocaridina</taxon>
    </lineage>
</organism>